<protein>
    <submittedName>
        <fullName evidence="1">Uncharacterized protein</fullName>
    </submittedName>
</protein>
<keyword evidence="2" id="KW-1185">Reference proteome</keyword>
<comment type="caution">
    <text evidence="1">The sequence shown here is derived from an EMBL/GenBank/DDBJ whole genome shotgun (WGS) entry which is preliminary data.</text>
</comment>
<reference evidence="1" key="1">
    <citation type="journal article" date="2023" name="Mol. Plant Microbe Interact.">
        <title>Elucidating the Obligate Nature and Biological Capacity of an Invasive Fungal Corn Pathogen.</title>
        <authorList>
            <person name="MacCready J.S."/>
            <person name="Roggenkamp E.M."/>
            <person name="Gdanetz K."/>
            <person name="Chilvers M.I."/>
        </authorList>
    </citation>
    <scope>NUCLEOTIDE SEQUENCE</scope>
    <source>
        <strain evidence="1">PM02</strain>
    </source>
</reference>
<organism evidence="1 2">
    <name type="scientific">Phyllachora maydis</name>
    <dbReference type="NCBI Taxonomy" id="1825666"/>
    <lineage>
        <taxon>Eukaryota</taxon>
        <taxon>Fungi</taxon>
        <taxon>Dikarya</taxon>
        <taxon>Ascomycota</taxon>
        <taxon>Pezizomycotina</taxon>
        <taxon>Sordariomycetes</taxon>
        <taxon>Sordariomycetidae</taxon>
        <taxon>Phyllachorales</taxon>
        <taxon>Phyllachoraceae</taxon>
        <taxon>Phyllachora</taxon>
    </lineage>
</organism>
<dbReference type="Proteomes" id="UP001217918">
    <property type="component" value="Unassembled WGS sequence"/>
</dbReference>
<accession>A0AAD9I7E9</accession>
<name>A0AAD9I7E9_9PEZI</name>
<proteinExistence type="predicted"/>
<evidence type="ECO:0000313" key="2">
    <source>
        <dbReference type="Proteomes" id="UP001217918"/>
    </source>
</evidence>
<dbReference type="AlphaFoldDB" id="A0AAD9I7E9"/>
<dbReference type="EMBL" id="JAQQPM010000006">
    <property type="protein sequence ID" value="KAK2072446.1"/>
    <property type="molecule type" value="Genomic_DNA"/>
</dbReference>
<evidence type="ECO:0000313" key="1">
    <source>
        <dbReference type="EMBL" id="KAK2072446.1"/>
    </source>
</evidence>
<sequence length="91" mass="10196">MARSGETMDIVMVTGTENRNPGPVQDGRNLALLDDYRRKTVPLLEGEIVGAAPPTPDFLVGLLNQRHGELAPSKEEKLPENLQYFMDFVQW</sequence>
<gene>
    <name evidence="1" type="ORF">P8C59_006802</name>
</gene>